<keyword evidence="3" id="KW-1185">Reference proteome</keyword>
<feature type="region of interest" description="Disordered" evidence="1">
    <location>
        <begin position="1"/>
        <end position="26"/>
    </location>
</feature>
<feature type="non-terminal residue" evidence="2">
    <location>
        <position position="416"/>
    </location>
</feature>
<organism evidence="2 3">
    <name type="scientific">Cellulomonas septica</name>
    <dbReference type="NCBI Taxonomy" id="285080"/>
    <lineage>
        <taxon>Bacteria</taxon>
        <taxon>Bacillati</taxon>
        <taxon>Actinomycetota</taxon>
        <taxon>Actinomycetes</taxon>
        <taxon>Micrococcales</taxon>
        <taxon>Cellulomonadaceae</taxon>
        <taxon>Cellulomonas</taxon>
    </lineage>
</organism>
<sequence length="416" mass="41828">MRGRHSETQHPPTHRAARRPRAAAPTRRLVTTVASAAALAVALVVAIIAPAESAPIGVYRPVAPDRVLSGTTLAAGGTVTVTLPAVPAGATSATLQVTAARTTAATTRVSVCPGTAVTDACTAAPALVVTAEEPASATVTVPVSAARPTVTLQASADTRVFADLHGFGVDASKGSAAEDSLYVPVDPHRVLETSVSGRGTTTVTVPEAPKGATAVALRLTSTASTETSYVAVCPQGQTAATCAATSVLNPIPERARQASLVVRLGAGGTLQLFNQQGDHTVAVDVDGWYVARTVSSTGGNLQTLDEPDTLGATVVKSGASASLRLEDVPANATAVQVRLTAKGAWRPTTVSACPGTAASDECRETSFLVASPDAPARNQALVPLGGSARDTITLTSTDASVRVTPEVVGYVVGPGG</sequence>
<evidence type="ECO:0000256" key="1">
    <source>
        <dbReference type="SAM" id="MobiDB-lite"/>
    </source>
</evidence>
<name>A0ABX1K375_9CELL</name>
<reference evidence="2 3" key="1">
    <citation type="submission" date="2020-04" db="EMBL/GenBank/DDBJ databases">
        <title>MicrobeNet Type strains.</title>
        <authorList>
            <person name="Nicholson A.C."/>
        </authorList>
    </citation>
    <scope>NUCLEOTIDE SEQUENCE [LARGE SCALE GENOMIC DNA]</scope>
    <source>
        <strain evidence="2 3">ATCC BAA-787</strain>
    </source>
</reference>
<feature type="compositionally biased region" description="Basic residues" evidence="1">
    <location>
        <begin position="12"/>
        <end position="21"/>
    </location>
</feature>
<evidence type="ECO:0000313" key="3">
    <source>
        <dbReference type="Proteomes" id="UP000777774"/>
    </source>
</evidence>
<proteinExistence type="predicted"/>
<dbReference type="Proteomes" id="UP000777774">
    <property type="component" value="Unassembled WGS sequence"/>
</dbReference>
<protein>
    <submittedName>
        <fullName evidence="2">Uncharacterized protein</fullName>
    </submittedName>
</protein>
<gene>
    <name evidence="2" type="ORF">HGA02_11120</name>
</gene>
<dbReference type="RefSeq" id="WP_210728449.1">
    <property type="nucleotide sequence ID" value="NZ_JAAXOY010000264.1"/>
</dbReference>
<accession>A0ABX1K375</accession>
<evidence type="ECO:0000313" key="2">
    <source>
        <dbReference type="EMBL" id="NKY40062.1"/>
    </source>
</evidence>
<comment type="caution">
    <text evidence="2">The sequence shown here is derived from an EMBL/GenBank/DDBJ whole genome shotgun (WGS) entry which is preliminary data.</text>
</comment>
<dbReference type="EMBL" id="JAAXOY010000264">
    <property type="protein sequence ID" value="NKY40062.1"/>
    <property type="molecule type" value="Genomic_DNA"/>
</dbReference>